<evidence type="ECO:0000313" key="3">
    <source>
        <dbReference type="Proteomes" id="UP000435304"/>
    </source>
</evidence>
<accession>A0A6A9UY56</accession>
<dbReference type="PANTHER" id="PTHR46018:SF4">
    <property type="entry name" value="METALLO-HYDROLASE YHFI-RELATED"/>
    <property type="match status" value="1"/>
</dbReference>
<name>A0A6A9UY56_9ACTN</name>
<dbReference type="CDD" id="cd07716">
    <property type="entry name" value="RNaseZ_short-form-like_MBL-fold"/>
    <property type="match status" value="1"/>
</dbReference>
<dbReference type="Gene3D" id="3.60.15.10">
    <property type="entry name" value="Ribonuclease Z/Hydroxyacylglutathione hydrolase-like"/>
    <property type="match status" value="1"/>
</dbReference>
<evidence type="ECO:0000313" key="2">
    <source>
        <dbReference type="EMBL" id="MVA76765.1"/>
    </source>
</evidence>
<dbReference type="AlphaFoldDB" id="A0A6A9UY56"/>
<dbReference type="GO" id="GO:0042781">
    <property type="term" value="F:3'-tRNA processing endoribonuclease activity"/>
    <property type="evidence" value="ECO:0007669"/>
    <property type="project" value="TreeGrafter"/>
</dbReference>
<dbReference type="InterPro" id="IPR001279">
    <property type="entry name" value="Metallo-B-lactamas"/>
</dbReference>
<dbReference type="EMBL" id="WPCU01000007">
    <property type="protein sequence ID" value="MVA76765.1"/>
    <property type="molecule type" value="Genomic_DNA"/>
</dbReference>
<gene>
    <name evidence="2" type="ORF">GC722_12130</name>
</gene>
<keyword evidence="2" id="KW-0378">Hydrolase</keyword>
<sequence length="269" mass="27895">MSASSAERGEAPVLTLTVVGCSGSASGPGSPASCYLVQATAGGAVYSLVLDLGPGAFGPLTRHVAAAEVDAIGFSHLHADHCGDFGSFHVAAHYGPGAPFRAELLGPAGTAARLGRMYEVDLADVDDFAARWPAREWQPEQRLGPLTVRTVRVRHPVEAYAVRVELAGRSLVYTGDTAWCEPLVELATGADVLLCEAGHPTGVAATPGVHLTPAEAAELARRAGVGTLVLTHVSPWFDAGAFRAEAEQLLGREVLLARPGVRLAVGGHR</sequence>
<comment type="caution">
    <text evidence="2">The sequence shown here is derived from an EMBL/GenBank/DDBJ whole genome shotgun (WGS) entry which is preliminary data.</text>
</comment>
<dbReference type="Proteomes" id="UP000435304">
    <property type="component" value="Unassembled WGS sequence"/>
</dbReference>
<dbReference type="Pfam" id="PF12706">
    <property type="entry name" value="Lactamase_B_2"/>
    <property type="match status" value="1"/>
</dbReference>
<dbReference type="PANTHER" id="PTHR46018">
    <property type="entry name" value="ZINC PHOSPHODIESTERASE ELAC PROTEIN 1"/>
    <property type="match status" value="1"/>
</dbReference>
<reference evidence="2 3" key="1">
    <citation type="submission" date="2019-12" db="EMBL/GenBank/DDBJ databases">
        <title>Auraticoccus cholistani sp. nov., an actinomycete isolated from soil of Cholistan desert.</title>
        <authorList>
            <person name="Cheema M.T."/>
        </authorList>
    </citation>
    <scope>NUCLEOTIDE SEQUENCE [LARGE SCALE GENOMIC DNA]</scope>
    <source>
        <strain evidence="2 3">F435</strain>
    </source>
</reference>
<proteinExistence type="predicted"/>
<keyword evidence="3" id="KW-1185">Reference proteome</keyword>
<protein>
    <submittedName>
        <fullName evidence="2">MBL fold metallo-hydrolase</fullName>
    </submittedName>
</protein>
<evidence type="ECO:0000259" key="1">
    <source>
        <dbReference type="Pfam" id="PF12706"/>
    </source>
</evidence>
<dbReference type="InterPro" id="IPR036866">
    <property type="entry name" value="RibonucZ/Hydroxyglut_hydro"/>
</dbReference>
<organism evidence="2 3">
    <name type="scientific">Auraticoccus cholistanensis</name>
    <dbReference type="NCBI Taxonomy" id="2656650"/>
    <lineage>
        <taxon>Bacteria</taxon>
        <taxon>Bacillati</taxon>
        <taxon>Actinomycetota</taxon>
        <taxon>Actinomycetes</taxon>
        <taxon>Propionibacteriales</taxon>
        <taxon>Propionibacteriaceae</taxon>
        <taxon>Auraticoccus</taxon>
    </lineage>
</organism>
<dbReference type="SUPFAM" id="SSF56281">
    <property type="entry name" value="Metallo-hydrolase/oxidoreductase"/>
    <property type="match status" value="1"/>
</dbReference>
<feature type="domain" description="Metallo-beta-lactamase" evidence="1">
    <location>
        <begin position="49"/>
        <end position="232"/>
    </location>
</feature>